<keyword evidence="5" id="KW-0521">NADP</keyword>
<dbReference type="RefSeq" id="WP_045033342.1">
    <property type="nucleotide sequence ID" value="NZ_JRHC01000007.1"/>
</dbReference>
<evidence type="ECO:0000256" key="3">
    <source>
        <dbReference type="ARBA" id="ARBA00022630"/>
    </source>
</evidence>
<dbReference type="Pfam" id="PF00881">
    <property type="entry name" value="Nitroreductase"/>
    <property type="match status" value="1"/>
</dbReference>
<dbReference type="SUPFAM" id="SSF55469">
    <property type="entry name" value="FMN-dependent nitroreductase-like"/>
    <property type="match status" value="1"/>
</dbReference>
<gene>
    <name evidence="8" type="ORF">LH29_22285</name>
</gene>
<reference evidence="8 9" key="1">
    <citation type="submission" date="2014-09" db="EMBL/GenBank/DDBJ databases">
        <title>Draft Genome Sequence of Draconibacterium sp. JN14CK-3.</title>
        <authorList>
            <person name="Dong C."/>
            <person name="Lai Q."/>
            <person name="Shao Z."/>
        </authorList>
    </citation>
    <scope>NUCLEOTIDE SEQUENCE [LARGE SCALE GENOMIC DNA]</scope>
    <source>
        <strain evidence="8 9">JN14CK-3</strain>
    </source>
</reference>
<evidence type="ECO:0000256" key="4">
    <source>
        <dbReference type="ARBA" id="ARBA00022643"/>
    </source>
</evidence>
<evidence type="ECO:0000256" key="1">
    <source>
        <dbReference type="ARBA" id="ARBA00001917"/>
    </source>
</evidence>
<evidence type="ECO:0000313" key="9">
    <source>
        <dbReference type="Proteomes" id="UP000032544"/>
    </source>
</evidence>
<evidence type="ECO:0000313" key="8">
    <source>
        <dbReference type="EMBL" id="KJF42012.1"/>
    </source>
</evidence>
<keyword evidence="9" id="KW-1185">Reference proteome</keyword>
<dbReference type="GO" id="GO:0016491">
    <property type="term" value="F:oxidoreductase activity"/>
    <property type="evidence" value="ECO:0007669"/>
    <property type="project" value="UniProtKB-KW"/>
</dbReference>
<accession>A0A0D8J530</accession>
<keyword evidence="3" id="KW-0285">Flavoprotein</keyword>
<organism evidence="8 9">
    <name type="scientific">Draconibacterium sediminis</name>
    <dbReference type="NCBI Taxonomy" id="1544798"/>
    <lineage>
        <taxon>Bacteria</taxon>
        <taxon>Pseudomonadati</taxon>
        <taxon>Bacteroidota</taxon>
        <taxon>Bacteroidia</taxon>
        <taxon>Marinilabiliales</taxon>
        <taxon>Prolixibacteraceae</taxon>
        <taxon>Draconibacterium</taxon>
    </lineage>
</organism>
<dbReference type="EMBL" id="JRHC01000007">
    <property type="protein sequence ID" value="KJF42012.1"/>
    <property type="molecule type" value="Genomic_DNA"/>
</dbReference>
<evidence type="ECO:0000259" key="7">
    <source>
        <dbReference type="Pfam" id="PF00881"/>
    </source>
</evidence>
<dbReference type="AlphaFoldDB" id="A0A0D8J530"/>
<dbReference type="OrthoDB" id="9809288at2"/>
<dbReference type="InterPro" id="IPR000415">
    <property type="entry name" value="Nitroreductase-like"/>
</dbReference>
<dbReference type="InterPro" id="IPR029479">
    <property type="entry name" value="Nitroreductase"/>
</dbReference>
<dbReference type="PANTHER" id="PTHR43673">
    <property type="entry name" value="NAD(P)H NITROREDUCTASE YDGI-RELATED"/>
    <property type="match status" value="1"/>
</dbReference>
<sequence>MSLLENLQWRYATKKYDPTKKVAQEDVDKIVEAARLAPTSSGLQQFRVIIITDQELKDKIVPIAWGQEIVAECSHLLVFAAWDRYTEERIDEIYNRTTDERGLPRGRFESYTDKLKAAYLPQSAEENFIHTARQAYIGFGLAIAQAAEQKVDCTPMEGFTTEELDELLDLKSKGLKSVTMLPLGYRDNDGDWLASMKKVRNPKEEFVMEF</sequence>
<dbReference type="Proteomes" id="UP000032544">
    <property type="component" value="Unassembled WGS sequence"/>
</dbReference>
<evidence type="ECO:0000256" key="5">
    <source>
        <dbReference type="ARBA" id="ARBA00022857"/>
    </source>
</evidence>
<comment type="cofactor">
    <cofactor evidence="1">
        <name>FMN</name>
        <dbReference type="ChEBI" id="CHEBI:58210"/>
    </cofactor>
</comment>
<dbReference type="InterPro" id="IPR033878">
    <property type="entry name" value="NfsB-like"/>
</dbReference>
<protein>
    <submittedName>
        <fullName evidence="8">Nitroreductase</fullName>
    </submittedName>
</protein>
<dbReference type="CDD" id="cd02149">
    <property type="entry name" value="NfsB-like"/>
    <property type="match status" value="1"/>
</dbReference>
<dbReference type="PATRIC" id="fig|1544798.3.peg.4637"/>
<feature type="domain" description="Nitroreductase" evidence="7">
    <location>
        <begin position="8"/>
        <end position="185"/>
    </location>
</feature>
<keyword evidence="4" id="KW-0288">FMN</keyword>
<dbReference type="STRING" id="1544798.LH29_22285"/>
<comment type="similarity">
    <text evidence="2">Belongs to the nitroreductase family.</text>
</comment>
<dbReference type="Gene3D" id="3.40.109.10">
    <property type="entry name" value="NADH Oxidase"/>
    <property type="match status" value="1"/>
</dbReference>
<comment type="caution">
    <text evidence="8">The sequence shown here is derived from an EMBL/GenBank/DDBJ whole genome shotgun (WGS) entry which is preliminary data.</text>
</comment>
<evidence type="ECO:0000256" key="6">
    <source>
        <dbReference type="ARBA" id="ARBA00023002"/>
    </source>
</evidence>
<proteinExistence type="inferred from homology"/>
<dbReference type="PANTHER" id="PTHR43673:SF2">
    <property type="entry name" value="NITROREDUCTASE"/>
    <property type="match status" value="1"/>
</dbReference>
<evidence type="ECO:0000256" key="2">
    <source>
        <dbReference type="ARBA" id="ARBA00007118"/>
    </source>
</evidence>
<name>A0A0D8J530_9BACT</name>
<keyword evidence="6" id="KW-0560">Oxidoreductase</keyword>